<evidence type="ECO:0000313" key="3">
    <source>
        <dbReference type="EMBL" id="MZR11918.1"/>
    </source>
</evidence>
<dbReference type="Pfam" id="PF04264">
    <property type="entry name" value="YceI"/>
    <property type="match status" value="1"/>
</dbReference>
<evidence type="ECO:0000259" key="2">
    <source>
        <dbReference type="SMART" id="SM00867"/>
    </source>
</evidence>
<protein>
    <recommendedName>
        <fullName evidence="2">Lipid/polyisoprenoid-binding YceI-like domain-containing protein</fullName>
    </recommendedName>
</protein>
<reference evidence="3 4" key="1">
    <citation type="submission" date="2019-12" db="EMBL/GenBank/DDBJ databases">
        <title>Maritimibacter sp. nov. sp. isolated from sea sand.</title>
        <authorList>
            <person name="Kim J."/>
            <person name="Jeong S.E."/>
            <person name="Jung H.S."/>
            <person name="Jeon C.O."/>
        </authorList>
    </citation>
    <scope>NUCLEOTIDE SEQUENCE [LARGE SCALE GENOMIC DNA]</scope>
    <source>
        <strain evidence="3 4">DP07</strain>
    </source>
</reference>
<feature type="chain" id="PRO_5032415688" description="Lipid/polyisoprenoid-binding YceI-like domain-containing protein" evidence="1">
    <location>
        <begin position="21"/>
        <end position="189"/>
    </location>
</feature>
<dbReference type="AlphaFoldDB" id="A0A845M0N8"/>
<keyword evidence="1" id="KW-0732">Signal</keyword>
<dbReference type="Gene3D" id="2.40.128.110">
    <property type="entry name" value="Lipid/polyisoprenoid-binding, YceI-like"/>
    <property type="match status" value="1"/>
</dbReference>
<dbReference type="SUPFAM" id="SSF101874">
    <property type="entry name" value="YceI-like"/>
    <property type="match status" value="1"/>
</dbReference>
<accession>A0A845M0N8</accession>
<proteinExistence type="predicted"/>
<dbReference type="EMBL" id="WTUX01000006">
    <property type="protein sequence ID" value="MZR11918.1"/>
    <property type="molecule type" value="Genomic_DNA"/>
</dbReference>
<evidence type="ECO:0000313" key="4">
    <source>
        <dbReference type="Proteomes" id="UP000467322"/>
    </source>
</evidence>
<organism evidence="3 4">
    <name type="scientific">Maritimibacter harenae</name>
    <dbReference type="NCBI Taxonomy" id="2606218"/>
    <lineage>
        <taxon>Bacteria</taxon>
        <taxon>Pseudomonadati</taxon>
        <taxon>Pseudomonadota</taxon>
        <taxon>Alphaproteobacteria</taxon>
        <taxon>Rhodobacterales</taxon>
        <taxon>Roseobacteraceae</taxon>
        <taxon>Maritimibacter</taxon>
    </lineage>
</organism>
<dbReference type="PANTHER" id="PTHR34406">
    <property type="entry name" value="PROTEIN YCEI"/>
    <property type="match status" value="1"/>
</dbReference>
<dbReference type="Proteomes" id="UP000467322">
    <property type="component" value="Unassembled WGS sequence"/>
</dbReference>
<feature type="signal peptide" evidence="1">
    <location>
        <begin position="1"/>
        <end position="20"/>
    </location>
</feature>
<name>A0A845M0N8_9RHOB</name>
<keyword evidence="4" id="KW-1185">Reference proteome</keyword>
<feature type="domain" description="Lipid/polyisoprenoid-binding YceI-like" evidence="2">
    <location>
        <begin position="24"/>
        <end position="186"/>
    </location>
</feature>
<comment type="caution">
    <text evidence="3">The sequence shown here is derived from an EMBL/GenBank/DDBJ whole genome shotgun (WGS) entry which is preliminary data.</text>
</comment>
<gene>
    <name evidence="3" type="ORF">GQE99_02670</name>
</gene>
<dbReference type="InterPro" id="IPR036761">
    <property type="entry name" value="TTHA0802/YceI-like_sf"/>
</dbReference>
<dbReference type="RefSeq" id="WP_161350041.1">
    <property type="nucleotide sequence ID" value="NZ_WTUX01000006.1"/>
</dbReference>
<dbReference type="SMART" id="SM00867">
    <property type="entry name" value="YceI"/>
    <property type="match status" value="1"/>
</dbReference>
<sequence>MLRFLASILALTIWSATALAEPVSYRLDAARSVVGYEVGFGDDLIRGQIPVAAADVTLDFRSNANSSVSVTLNAAGATSSFPFAEQALKGPKVLATGQFPTMTFRSSTLRIGTTTAEVDGQVTIRGVTRPVRLQAQVFRQRGTDAGDLSKMSVHLTGALNRSDFGATGWSDMVSDRVVIKVVARLDRVE</sequence>
<dbReference type="PANTHER" id="PTHR34406:SF1">
    <property type="entry name" value="PROTEIN YCEI"/>
    <property type="match status" value="1"/>
</dbReference>
<evidence type="ECO:0000256" key="1">
    <source>
        <dbReference type="SAM" id="SignalP"/>
    </source>
</evidence>
<dbReference type="InterPro" id="IPR007372">
    <property type="entry name" value="Lipid/polyisoprenoid-bd_YceI"/>
</dbReference>